<dbReference type="EMBL" id="JAKOGI010001386">
    <property type="protein sequence ID" value="KAJ8425867.1"/>
    <property type="molecule type" value="Genomic_DNA"/>
</dbReference>
<evidence type="ECO:0000313" key="3">
    <source>
        <dbReference type="Proteomes" id="UP001153076"/>
    </source>
</evidence>
<accession>A0A9Q1JHT0</accession>
<proteinExistence type="predicted"/>
<protein>
    <recommendedName>
        <fullName evidence="1">RNase H type-1 domain-containing protein</fullName>
    </recommendedName>
</protein>
<dbReference type="GO" id="GO:0003676">
    <property type="term" value="F:nucleic acid binding"/>
    <property type="evidence" value="ECO:0007669"/>
    <property type="project" value="InterPro"/>
</dbReference>
<organism evidence="2 3">
    <name type="scientific">Carnegiea gigantea</name>
    <dbReference type="NCBI Taxonomy" id="171969"/>
    <lineage>
        <taxon>Eukaryota</taxon>
        <taxon>Viridiplantae</taxon>
        <taxon>Streptophyta</taxon>
        <taxon>Embryophyta</taxon>
        <taxon>Tracheophyta</taxon>
        <taxon>Spermatophyta</taxon>
        <taxon>Magnoliopsida</taxon>
        <taxon>eudicotyledons</taxon>
        <taxon>Gunneridae</taxon>
        <taxon>Pentapetalae</taxon>
        <taxon>Caryophyllales</taxon>
        <taxon>Cactineae</taxon>
        <taxon>Cactaceae</taxon>
        <taxon>Cactoideae</taxon>
        <taxon>Echinocereeae</taxon>
        <taxon>Carnegiea</taxon>
    </lineage>
</organism>
<evidence type="ECO:0000313" key="2">
    <source>
        <dbReference type="EMBL" id="KAJ8425867.1"/>
    </source>
</evidence>
<dbReference type="OrthoDB" id="1717299at2759"/>
<dbReference type="InterPro" id="IPR052929">
    <property type="entry name" value="RNase_H-like_EbsB-rel"/>
</dbReference>
<gene>
    <name evidence="2" type="ORF">Cgig2_028212</name>
</gene>
<dbReference type="Proteomes" id="UP001153076">
    <property type="component" value="Unassembled WGS sequence"/>
</dbReference>
<reference evidence="2" key="1">
    <citation type="submission" date="2022-04" db="EMBL/GenBank/DDBJ databases">
        <title>Carnegiea gigantea Genome sequencing and assembly v2.</title>
        <authorList>
            <person name="Copetti D."/>
            <person name="Sanderson M.J."/>
            <person name="Burquez A."/>
            <person name="Wojciechowski M.F."/>
        </authorList>
    </citation>
    <scope>NUCLEOTIDE SEQUENCE</scope>
    <source>
        <strain evidence="2">SGP5-SGP5p</strain>
        <tissue evidence="2">Aerial part</tissue>
    </source>
</reference>
<keyword evidence="3" id="KW-1185">Reference proteome</keyword>
<evidence type="ECO:0000259" key="1">
    <source>
        <dbReference type="Pfam" id="PF13456"/>
    </source>
</evidence>
<dbReference type="AlphaFoldDB" id="A0A9Q1JHT0"/>
<name>A0A9Q1JHT0_9CARY</name>
<dbReference type="Pfam" id="PF13456">
    <property type="entry name" value="RVT_3"/>
    <property type="match status" value="1"/>
</dbReference>
<dbReference type="PANTHER" id="PTHR47074">
    <property type="entry name" value="BNAC02G40300D PROTEIN"/>
    <property type="match status" value="1"/>
</dbReference>
<dbReference type="PANTHER" id="PTHR47074:SF21">
    <property type="entry name" value="RNASE H TYPE-1 DOMAIN-CONTAINING PROTEIN"/>
    <property type="match status" value="1"/>
</dbReference>
<comment type="caution">
    <text evidence="2">The sequence shown here is derived from an EMBL/GenBank/DDBJ whole genome shotgun (WGS) entry which is preliminary data.</text>
</comment>
<dbReference type="GO" id="GO:0004523">
    <property type="term" value="F:RNA-DNA hybrid ribonuclease activity"/>
    <property type="evidence" value="ECO:0007669"/>
    <property type="project" value="InterPro"/>
</dbReference>
<dbReference type="InterPro" id="IPR002156">
    <property type="entry name" value="RNaseH_domain"/>
</dbReference>
<sequence>MDRRQMGEFFSILWEYWNARSCFIFQQPDKNLAVLGDKAVSFVRRYRECQALEALAPTSQTAPTPLTASWKPSMAGFLKLNFDGGKVGGGGSVIRSSDGDIVLAGVEQGGSFGGPEVEEANTYLFGIKCARETGLDNPVIEADCLALIQKLKQSTIQDNVVGSFIKYILNICGSFNFVSWSYVNGGNRVAHDLAHWQPFNHGKKLWDMDVPGSMTIWAFEDMYVFRSSNLMQ</sequence>
<feature type="domain" description="RNase H type-1" evidence="1">
    <location>
        <begin position="86"/>
        <end position="196"/>
    </location>
</feature>